<dbReference type="PANTHER" id="PTHR43280:SF2">
    <property type="entry name" value="HTH-TYPE TRANSCRIPTIONAL REGULATOR EXSA"/>
    <property type="match status" value="1"/>
</dbReference>
<accession>L8JLX7</accession>
<dbReference type="Pfam" id="PF12833">
    <property type="entry name" value="HTH_18"/>
    <property type="match status" value="1"/>
</dbReference>
<evidence type="ECO:0000259" key="4">
    <source>
        <dbReference type="PROSITE" id="PS01124"/>
    </source>
</evidence>
<dbReference type="InterPro" id="IPR009057">
    <property type="entry name" value="Homeodomain-like_sf"/>
</dbReference>
<evidence type="ECO:0000313" key="6">
    <source>
        <dbReference type="Proteomes" id="UP000011135"/>
    </source>
</evidence>
<dbReference type="GO" id="GO:0043565">
    <property type="term" value="F:sequence-specific DNA binding"/>
    <property type="evidence" value="ECO:0007669"/>
    <property type="project" value="InterPro"/>
</dbReference>
<reference evidence="5 6" key="1">
    <citation type="submission" date="2012-12" db="EMBL/GenBank/DDBJ databases">
        <title>Genome assembly of Fulvivirga imtechensis AK7.</title>
        <authorList>
            <person name="Nupur N."/>
            <person name="Khatri I."/>
            <person name="Kumar R."/>
            <person name="Subramanian S."/>
            <person name="Pinnaka A."/>
        </authorList>
    </citation>
    <scope>NUCLEOTIDE SEQUENCE [LARGE SCALE GENOMIC DNA]</scope>
    <source>
        <strain evidence="5 6">AK7</strain>
    </source>
</reference>
<comment type="caution">
    <text evidence="5">The sequence shown here is derived from an EMBL/GenBank/DDBJ whole genome shotgun (WGS) entry which is preliminary data.</text>
</comment>
<dbReference type="PATRIC" id="fig|1237149.3.peg.3975"/>
<evidence type="ECO:0000313" key="5">
    <source>
        <dbReference type="EMBL" id="ELR69936.1"/>
    </source>
</evidence>
<dbReference type="PROSITE" id="PS00041">
    <property type="entry name" value="HTH_ARAC_FAMILY_1"/>
    <property type="match status" value="1"/>
</dbReference>
<proteinExistence type="predicted"/>
<dbReference type="Gene3D" id="1.10.10.60">
    <property type="entry name" value="Homeodomain-like"/>
    <property type="match status" value="2"/>
</dbReference>
<dbReference type="SUPFAM" id="SSF46689">
    <property type="entry name" value="Homeodomain-like"/>
    <property type="match status" value="1"/>
</dbReference>
<gene>
    <name evidence="5" type="ORF">C900_04459</name>
</gene>
<evidence type="ECO:0000256" key="3">
    <source>
        <dbReference type="ARBA" id="ARBA00023163"/>
    </source>
</evidence>
<dbReference type="STRING" id="1237149.C900_04459"/>
<dbReference type="GO" id="GO:0003700">
    <property type="term" value="F:DNA-binding transcription factor activity"/>
    <property type="evidence" value="ECO:0007669"/>
    <property type="project" value="InterPro"/>
</dbReference>
<dbReference type="eggNOG" id="COG2207">
    <property type="taxonomic scope" value="Bacteria"/>
</dbReference>
<dbReference type="RefSeq" id="WP_009581641.1">
    <property type="nucleotide sequence ID" value="NZ_AMZN01000064.1"/>
</dbReference>
<keyword evidence="1" id="KW-0805">Transcription regulation</keyword>
<dbReference type="OrthoDB" id="636258at2"/>
<sequence length="308" mass="35804">MEDYNKIIESLGIKFVKSNNIKVTHPFTIQDYEETENTIIILKKGVIRFGQDNELLKEGHALFIPAMRYTPLSFGNVDDKSPELSLEEFGYKQTEYFKTNPEEQLSSVPVADFTSVVFETKVFDTVNFFTALDIPAFSMENSKINNIIYDIVKEQETELEGNQRVVKIKTELLVVETIRHIIEKRLFVEQMATNSTYFKDPRLIKLFKYIKDNLGGELTNKILSDVADVSEDYVGQYFKTLTGINPQDYIEYQRMEHAVKLLRTTKMSIRDIGRACGYKDTAYFCRRFKMMYGIPAGKMRKRETLMNI</sequence>
<dbReference type="AlphaFoldDB" id="L8JLX7"/>
<feature type="domain" description="HTH araC/xylS-type" evidence="4">
    <location>
        <begin position="204"/>
        <end position="302"/>
    </location>
</feature>
<dbReference type="PANTHER" id="PTHR43280">
    <property type="entry name" value="ARAC-FAMILY TRANSCRIPTIONAL REGULATOR"/>
    <property type="match status" value="1"/>
</dbReference>
<dbReference type="Proteomes" id="UP000011135">
    <property type="component" value="Unassembled WGS sequence"/>
</dbReference>
<dbReference type="SMART" id="SM00342">
    <property type="entry name" value="HTH_ARAC"/>
    <property type="match status" value="1"/>
</dbReference>
<evidence type="ECO:0000256" key="2">
    <source>
        <dbReference type="ARBA" id="ARBA00023125"/>
    </source>
</evidence>
<organism evidence="5 6">
    <name type="scientific">Fulvivirga imtechensis AK7</name>
    <dbReference type="NCBI Taxonomy" id="1237149"/>
    <lineage>
        <taxon>Bacteria</taxon>
        <taxon>Pseudomonadati</taxon>
        <taxon>Bacteroidota</taxon>
        <taxon>Cytophagia</taxon>
        <taxon>Cytophagales</taxon>
        <taxon>Fulvivirgaceae</taxon>
        <taxon>Fulvivirga</taxon>
    </lineage>
</organism>
<dbReference type="PROSITE" id="PS01124">
    <property type="entry name" value="HTH_ARAC_FAMILY_2"/>
    <property type="match status" value="1"/>
</dbReference>
<protein>
    <submittedName>
        <fullName evidence="5">Transcriptional regulator, AraC family</fullName>
    </submittedName>
</protein>
<dbReference type="InterPro" id="IPR018060">
    <property type="entry name" value="HTH_AraC"/>
</dbReference>
<dbReference type="InterPro" id="IPR018062">
    <property type="entry name" value="HTH_AraC-typ_CS"/>
</dbReference>
<keyword evidence="6" id="KW-1185">Reference proteome</keyword>
<name>L8JLX7_9BACT</name>
<keyword evidence="3" id="KW-0804">Transcription</keyword>
<evidence type="ECO:0000256" key="1">
    <source>
        <dbReference type="ARBA" id="ARBA00023015"/>
    </source>
</evidence>
<keyword evidence="2" id="KW-0238">DNA-binding</keyword>
<dbReference type="EMBL" id="AMZN01000064">
    <property type="protein sequence ID" value="ELR69936.1"/>
    <property type="molecule type" value="Genomic_DNA"/>
</dbReference>